<dbReference type="EMBL" id="JBHSAT010000004">
    <property type="protein sequence ID" value="MFC3876686.1"/>
    <property type="molecule type" value="Genomic_DNA"/>
</dbReference>
<organism evidence="1 2">
    <name type="scientific">Winogradskyella maritima</name>
    <dbReference type="NCBI Taxonomy" id="1517766"/>
    <lineage>
        <taxon>Bacteria</taxon>
        <taxon>Pseudomonadati</taxon>
        <taxon>Bacteroidota</taxon>
        <taxon>Flavobacteriia</taxon>
        <taxon>Flavobacteriales</taxon>
        <taxon>Flavobacteriaceae</taxon>
        <taxon>Winogradskyella</taxon>
    </lineage>
</organism>
<protein>
    <submittedName>
        <fullName evidence="1">Uncharacterized protein</fullName>
    </submittedName>
</protein>
<comment type="caution">
    <text evidence="1">The sequence shown here is derived from an EMBL/GenBank/DDBJ whole genome shotgun (WGS) entry which is preliminary data.</text>
</comment>
<accession>A0ABV8AF17</accession>
<sequence>MIDLSFKEFQGLLKNLQFDNQSSYVQAYPEFIRYFQNVPIIEKHHLVIAGHFTYGWMPTILKLDLSQSEHTLKLLNDAKIGQALTFKDLGYFKGKINNSLVGVSKLLHFISPQNYAIWDSRIYKAIFNLEPYDYRIGNVKFYTEYLELLSKLARHKEYLQIHQNIEEKVGYKLTSLRAIEMVIFENSKFKN</sequence>
<name>A0ABV8AF17_9FLAO</name>
<gene>
    <name evidence="1" type="ORF">ACFOSX_05520</name>
</gene>
<keyword evidence="2" id="KW-1185">Reference proteome</keyword>
<dbReference type="Proteomes" id="UP001595812">
    <property type="component" value="Unassembled WGS sequence"/>
</dbReference>
<evidence type="ECO:0000313" key="1">
    <source>
        <dbReference type="EMBL" id="MFC3876686.1"/>
    </source>
</evidence>
<proteinExistence type="predicted"/>
<dbReference type="RefSeq" id="WP_386097823.1">
    <property type="nucleotide sequence ID" value="NZ_JBHSAT010000004.1"/>
</dbReference>
<reference evidence="2" key="1">
    <citation type="journal article" date="2019" name="Int. J. Syst. Evol. Microbiol.">
        <title>The Global Catalogue of Microorganisms (GCM) 10K type strain sequencing project: providing services to taxonomists for standard genome sequencing and annotation.</title>
        <authorList>
            <consortium name="The Broad Institute Genomics Platform"/>
            <consortium name="The Broad Institute Genome Sequencing Center for Infectious Disease"/>
            <person name="Wu L."/>
            <person name="Ma J."/>
        </authorList>
    </citation>
    <scope>NUCLEOTIDE SEQUENCE [LARGE SCALE GENOMIC DNA]</scope>
    <source>
        <strain evidence="2">CECT 8979</strain>
    </source>
</reference>
<evidence type="ECO:0000313" key="2">
    <source>
        <dbReference type="Proteomes" id="UP001595812"/>
    </source>
</evidence>